<dbReference type="CDD" id="cd00093">
    <property type="entry name" value="HTH_XRE"/>
    <property type="match status" value="1"/>
</dbReference>
<evidence type="ECO:0000313" key="2">
    <source>
        <dbReference type="EMBL" id="MFC0225645.1"/>
    </source>
</evidence>
<proteinExistence type="predicted"/>
<name>A0ABV6E9M4_9GAMM</name>
<dbReference type="EMBL" id="JBHLXG010000003">
    <property type="protein sequence ID" value="MFC0225645.1"/>
    <property type="molecule type" value="Genomic_DNA"/>
</dbReference>
<dbReference type="InterPro" id="IPR010982">
    <property type="entry name" value="Lambda_DNA-bd_dom_sf"/>
</dbReference>
<protein>
    <submittedName>
        <fullName evidence="2">Helix-turn-helix domain-containing protein</fullName>
    </submittedName>
</protein>
<keyword evidence="3" id="KW-1185">Reference proteome</keyword>
<dbReference type="PROSITE" id="PS50943">
    <property type="entry name" value="HTH_CROC1"/>
    <property type="match status" value="1"/>
</dbReference>
<organism evidence="2 3">
    <name type="scientific">Serratia aquatilis</name>
    <dbReference type="NCBI Taxonomy" id="1737515"/>
    <lineage>
        <taxon>Bacteria</taxon>
        <taxon>Pseudomonadati</taxon>
        <taxon>Pseudomonadota</taxon>
        <taxon>Gammaproteobacteria</taxon>
        <taxon>Enterobacterales</taxon>
        <taxon>Yersiniaceae</taxon>
        <taxon>Serratia</taxon>
    </lineage>
</organism>
<comment type="caution">
    <text evidence="2">The sequence shown here is derived from an EMBL/GenBank/DDBJ whole genome shotgun (WGS) entry which is preliminary data.</text>
</comment>
<dbReference type="SUPFAM" id="SSF47413">
    <property type="entry name" value="lambda repressor-like DNA-binding domains"/>
    <property type="match status" value="1"/>
</dbReference>
<dbReference type="InterPro" id="IPR001387">
    <property type="entry name" value="Cro/C1-type_HTH"/>
</dbReference>
<dbReference type="RefSeq" id="WP_380673131.1">
    <property type="nucleotide sequence ID" value="NZ_CP173186.1"/>
</dbReference>
<dbReference type="Proteomes" id="UP001589792">
    <property type="component" value="Unassembled WGS sequence"/>
</dbReference>
<dbReference type="SMART" id="SM00530">
    <property type="entry name" value="HTH_XRE"/>
    <property type="match status" value="1"/>
</dbReference>
<reference evidence="2 3" key="1">
    <citation type="submission" date="2024-09" db="EMBL/GenBank/DDBJ databases">
        <authorList>
            <person name="Sun Q."/>
            <person name="Mori K."/>
        </authorList>
    </citation>
    <scope>NUCLEOTIDE SEQUENCE [LARGE SCALE GENOMIC DNA]</scope>
    <source>
        <strain evidence="2 3">CCM 8626</strain>
    </source>
</reference>
<sequence>MNFGERLQRALQESGMSQAELGRRVGTTSQSVNGWCISGIIPRKEVLERLPEVFDRPLYWFFMTDQEERAIAAGHLTNPDLSERQKQMLTIFEQLPTPEQDNMISVFGERLKELDEFVKQYMSRRVKDID</sequence>
<evidence type="ECO:0000259" key="1">
    <source>
        <dbReference type="PROSITE" id="PS50943"/>
    </source>
</evidence>
<evidence type="ECO:0000313" key="3">
    <source>
        <dbReference type="Proteomes" id="UP001589792"/>
    </source>
</evidence>
<gene>
    <name evidence="2" type="ORF">ACFFJ3_03850</name>
</gene>
<dbReference type="Gene3D" id="1.10.260.40">
    <property type="entry name" value="lambda repressor-like DNA-binding domains"/>
    <property type="match status" value="1"/>
</dbReference>
<accession>A0ABV6E9M4</accession>
<feature type="domain" description="HTH cro/C1-type" evidence="1">
    <location>
        <begin position="7"/>
        <end position="61"/>
    </location>
</feature>
<dbReference type="Pfam" id="PF01381">
    <property type="entry name" value="HTH_3"/>
    <property type="match status" value="1"/>
</dbReference>